<feature type="transmembrane region" description="Helical" evidence="9">
    <location>
        <begin position="187"/>
        <end position="209"/>
    </location>
</feature>
<dbReference type="InterPro" id="IPR004762">
    <property type="entry name" value="Amino_acid_permease_fungi"/>
</dbReference>
<feature type="transmembrane region" description="Helical" evidence="9">
    <location>
        <begin position="270"/>
        <end position="289"/>
    </location>
</feature>
<keyword evidence="2" id="KW-0813">Transport</keyword>
<dbReference type="GO" id="GO:0015171">
    <property type="term" value="F:amino acid transmembrane transporter activity"/>
    <property type="evidence" value="ECO:0007669"/>
    <property type="project" value="TreeGrafter"/>
</dbReference>
<dbReference type="Proteomes" id="UP000283895">
    <property type="component" value="Unassembled WGS sequence"/>
</dbReference>
<feature type="transmembrane region" description="Helical" evidence="9">
    <location>
        <begin position="324"/>
        <end position="348"/>
    </location>
</feature>
<evidence type="ECO:0000256" key="6">
    <source>
        <dbReference type="ARBA" id="ARBA00022989"/>
    </source>
</evidence>
<feature type="transmembrane region" description="Helical" evidence="9">
    <location>
        <begin position="50"/>
        <end position="69"/>
    </location>
</feature>
<feature type="compositionally biased region" description="Basic and acidic residues" evidence="8">
    <location>
        <begin position="1"/>
        <end position="11"/>
    </location>
</feature>
<evidence type="ECO:0000256" key="7">
    <source>
        <dbReference type="ARBA" id="ARBA00023136"/>
    </source>
</evidence>
<evidence type="ECO:0000256" key="3">
    <source>
        <dbReference type="ARBA" id="ARBA00022475"/>
    </source>
</evidence>
<feature type="transmembrane region" description="Helical" evidence="9">
    <location>
        <begin position="156"/>
        <end position="175"/>
    </location>
</feature>
<dbReference type="OrthoDB" id="3900342at2759"/>
<feature type="transmembrane region" description="Helical" evidence="9">
    <location>
        <begin position="369"/>
        <end position="386"/>
    </location>
</feature>
<evidence type="ECO:0000313" key="11">
    <source>
        <dbReference type="EMBL" id="ROV99053.1"/>
    </source>
</evidence>
<sequence>MADYNDKHGVGKETIVPQNSIGNHSADEELGVVDNSNKLNRDLKSRHMQMIAIGGAIGAGLFVGSGGALQTGGPASLVICYSIIGIMLLFTCQALAELAVLYPVNGAFYTYVVRFIDPSWGFAMGWDYAISWLTILPFELVAASITITYWRDDLNMGIWVTVFLVVLCIIQVFGIRGYGEVEFVLSMIKIAACTGFIILGIVINCGGVGNQGYLGAKYWHDPGAFHNGFNGFCSVFVVAAFAFGGTELVGLAAAESANPRKAIPLATKQVFWRIFFFYVVNLFIVGLILPSNDDRLLGASGANTKASPFVLAIEDAGIKVLPSIFNAVITLAVISVANSCTFGSTRTMQAMAERGMAPKQLAYIDKHGRPIWCILIQIAFGLLAFIGEASSQSTIFTWLLSLSGLSYLFVWGTICATHIRFRRAWKIHGYSLDLIPYKPTLGVWGSWIGLVLCFLCLIATFYSALYPSPTATPDPAYFFEQYLAAPVVLALYIFWKLWTRDWRFLVPISEMDMMAGARLHNPADDEDDLPQKQSWFMRIVRGLI</sequence>
<accession>A0A423W6S1</accession>
<evidence type="ECO:0000313" key="12">
    <source>
        <dbReference type="Proteomes" id="UP000283895"/>
    </source>
</evidence>
<dbReference type="InterPro" id="IPR004841">
    <property type="entry name" value="AA-permease/SLC12A_dom"/>
</dbReference>
<dbReference type="STRING" id="356882.A0A423W6S1"/>
<dbReference type="AlphaFoldDB" id="A0A423W6S1"/>
<dbReference type="Pfam" id="PF00324">
    <property type="entry name" value="AA_permease"/>
    <property type="match status" value="1"/>
</dbReference>
<evidence type="ECO:0000256" key="5">
    <source>
        <dbReference type="ARBA" id="ARBA00022970"/>
    </source>
</evidence>
<dbReference type="PROSITE" id="PS00218">
    <property type="entry name" value="AMINO_ACID_PERMEASE_1"/>
    <property type="match status" value="1"/>
</dbReference>
<comment type="subcellular location">
    <subcellularLocation>
        <location evidence="1">Cell membrane</location>
        <topology evidence="1">Multi-pass membrane protein</topology>
    </subcellularLocation>
</comment>
<dbReference type="NCBIfam" id="TIGR00913">
    <property type="entry name" value="2A0310"/>
    <property type="match status" value="1"/>
</dbReference>
<feature type="transmembrane region" description="Helical" evidence="9">
    <location>
        <begin position="476"/>
        <end position="495"/>
    </location>
</feature>
<dbReference type="Gene3D" id="1.20.1740.10">
    <property type="entry name" value="Amino acid/polyamine transporter I"/>
    <property type="match status" value="1"/>
</dbReference>
<dbReference type="PANTHER" id="PTHR43341:SF1">
    <property type="entry name" value="GENERAL AMINO-ACID PERMEASE GAP1"/>
    <property type="match status" value="1"/>
</dbReference>
<feature type="transmembrane region" description="Helical" evidence="9">
    <location>
        <begin position="75"/>
        <end position="104"/>
    </location>
</feature>
<keyword evidence="6 9" id="KW-1133">Transmembrane helix</keyword>
<feature type="transmembrane region" description="Helical" evidence="9">
    <location>
        <begin position="229"/>
        <end position="249"/>
    </location>
</feature>
<dbReference type="InterPro" id="IPR050524">
    <property type="entry name" value="APC_YAT"/>
</dbReference>
<proteinExistence type="predicted"/>
<organism evidence="11 12">
    <name type="scientific">Cytospora schulzeri</name>
    <dbReference type="NCBI Taxonomy" id="448051"/>
    <lineage>
        <taxon>Eukaryota</taxon>
        <taxon>Fungi</taxon>
        <taxon>Dikarya</taxon>
        <taxon>Ascomycota</taxon>
        <taxon>Pezizomycotina</taxon>
        <taxon>Sordariomycetes</taxon>
        <taxon>Sordariomycetidae</taxon>
        <taxon>Diaporthales</taxon>
        <taxon>Cytosporaceae</taxon>
        <taxon>Cytospora</taxon>
    </lineage>
</organism>
<dbReference type="GO" id="GO:0005886">
    <property type="term" value="C:plasma membrane"/>
    <property type="evidence" value="ECO:0007669"/>
    <property type="project" value="UniProtKB-SubCell"/>
</dbReference>
<dbReference type="FunFam" id="1.20.1740.10:FF:000017">
    <property type="entry name" value="Amino acid permease"/>
    <property type="match status" value="1"/>
</dbReference>
<feature type="transmembrane region" description="Helical" evidence="9">
    <location>
        <begin position="398"/>
        <end position="421"/>
    </location>
</feature>
<feature type="region of interest" description="Disordered" evidence="8">
    <location>
        <begin position="1"/>
        <end position="23"/>
    </location>
</feature>
<evidence type="ECO:0000256" key="9">
    <source>
        <dbReference type="SAM" id="Phobius"/>
    </source>
</evidence>
<dbReference type="InterPro" id="IPR004840">
    <property type="entry name" value="Amino_acid_permease_CS"/>
</dbReference>
<evidence type="ECO:0000259" key="10">
    <source>
        <dbReference type="Pfam" id="PF00324"/>
    </source>
</evidence>
<evidence type="ECO:0000256" key="8">
    <source>
        <dbReference type="SAM" id="MobiDB-lite"/>
    </source>
</evidence>
<keyword evidence="5" id="KW-0029">Amino-acid transport</keyword>
<comment type="caution">
    <text evidence="11">The sequence shown here is derived from an EMBL/GenBank/DDBJ whole genome shotgun (WGS) entry which is preliminary data.</text>
</comment>
<keyword evidence="12" id="KW-1185">Reference proteome</keyword>
<gene>
    <name evidence="11" type="ORF">VMCG_06639</name>
</gene>
<protein>
    <recommendedName>
        <fullName evidence="10">Amino acid permease/ SLC12A domain-containing protein</fullName>
    </recommendedName>
</protein>
<evidence type="ECO:0000256" key="1">
    <source>
        <dbReference type="ARBA" id="ARBA00004651"/>
    </source>
</evidence>
<keyword evidence="4 9" id="KW-0812">Transmembrane</keyword>
<reference evidence="11 12" key="1">
    <citation type="submission" date="2015-09" db="EMBL/GenBank/DDBJ databases">
        <title>Host preference determinants of Valsa canker pathogens revealed by comparative genomics.</title>
        <authorList>
            <person name="Yin Z."/>
            <person name="Huang L."/>
        </authorList>
    </citation>
    <scope>NUCLEOTIDE SEQUENCE [LARGE SCALE GENOMIC DNA]</scope>
    <source>
        <strain evidence="11 12">03-1</strain>
    </source>
</reference>
<dbReference type="PIRSF" id="PIRSF006060">
    <property type="entry name" value="AA_transporter"/>
    <property type="match status" value="1"/>
</dbReference>
<dbReference type="EMBL" id="LKEA01000024">
    <property type="protein sequence ID" value="ROV99053.1"/>
    <property type="molecule type" value="Genomic_DNA"/>
</dbReference>
<feature type="transmembrane region" description="Helical" evidence="9">
    <location>
        <begin position="125"/>
        <end position="150"/>
    </location>
</feature>
<dbReference type="PANTHER" id="PTHR43341">
    <property type="entry name" value="AMINO ACID PERMEASE"/>
    <property type="match status" value="1"/>
</dbReference>
<keyword evidence="3" id="KW-1003">Cell membrane</keyword>
<feature type="transmembrane region" description="Helical" evidence="9">
    <location>
        <begin position="441"/>
        <end position="464"/>
    </location>
</feature>
<evidence type="ECO:0000256" key="2">
    <source>
        <dbReference type="ARBA" id="ARBA00022448"/>
    </source>
</evidence>
<keyword evidence="7 9" id="KW-0472">Membrane</keyword>
<feature type="domain" description="Amino acid permease/ SLC12A" evidence="10">
    <location>
        <begin position="47"/>
        <end position="503"/>
    </location>
</feature>
<name>A0A423W6S1_9PEZI</name>
<evidence type="ECO:0000256" key="4">
    <source>
        <dbReference type="ARBA" id="ARBA00022692"/>
    </source>
</evidence>